<evidence type="ECO:0000313" key="3">
    <source>
        <dbReference type="Proteomes" id="UP000198339"/>
    </source>
</evidence>
<name>A0A239KAV0_9SPHN</name>
<reference evidence="2 3" key="1">
    <citation type="submission" date="2017-06" db="EMBL/GenBank/DDBJ databases">
        <authorList>
            <person name="Kim H.J."/>
            <person name="Triplett B.A."/>
        </authorList>
    </citation>
    <scope>NUCLEOTIDE SEQUENCE [LARGE SCALE GENOMIC DNA]</scope>
    <source>
        <strain evidence="2 3">DS15</strain>
    </source>
</reference>
<proteinExistence type="predicted"/>
<evidence type="ECO:0000313" key="2">
    <source>
        <dbReference type="EMBL" id="SNT15121.1"/>
    </source>
</evidence>
<dbReference type="Pfam" id="PF08808">
    <property type="entry name" value="RES"/>
    <property type="match status" value="1"/>
</dbReference>
<feature type="domain" description="RES" evidence="1">
    <location>
        <begin position="93"/>
        <end position="220"/>
    </location>
</feature>
<gene>
    <name evidence="2" type="ORF">SAMN06295955_11366</name>
</gene>
<sequence length="243" mass="26613">MSCGNISTGSAAKPMPLDIPVTATSWSPCYRIIPSRFPPIGLFEKVADPDDLEAVFQIEAMTNDRLRDEVGILALVPPEDRVSGPGTTPIMAAFTHLNPEGSRFTDGSFGVFYAGHTLDTAIAETRHHRTRFLAATDEPAQEIDMRVYAIDLEAGLHDIRGLADSHAHLYDPDSYIHAQGLGAELRDAGADGILYQSVRHPGGECAAAFRPRLLSNCRQERHLCYMWDGTAITTIYEKKSLDS</sequence>
<dbReference type="AlphaFoldDB" id="A0A239KAV0"/>
<keyword evidence="3" id="KW-1185">Reference proteome</keyword>
<dbReference type="Proteomes" id="UP000198339">
    <property type="component" value="Unassembled WGS sequence"/>
</dbReference>
<organism evidence="2 3">
    <name type="scientific">Sphingopyxis indica</name>
    <dbReference type="NCBI Taxonomy" id="436663"/>
    <lineage>
        <taxon>Bacteria</taxon>
        <taxon>Pseudomonadati</taxon>
        <taxon>Pseudomonadota</taxon>
        <taxon>Alphaproteobacteria</taxon>
        <taxon>Sphingomonadales</taxon>
        <taxon>Sphingomonadaceae</taxon>
        <taxon>Sphingopyxis</taxon>
    </lineage>
</organism>
<dbReference type="InterPro" id="IPR014914">
    <property type="entry name" value="RES_dom"/>
</dbReference>
<evidence type="ECO:0000259" key="1">
    <source>
        <dbReference type="SMART" id="SM00953"/>
    </source>
</evidence>
<protein>
    <submittedName>
        <fullName evidence="2">RES domain-containing protein</fullName>
    </submittedName>
</protein>
<accession>A0A239KAV0</accession>
<dbReference type="SMART" id="SM00953">
    <property type="entry name" value="RES"/>
    <property type="match status" value="1"/>
</dbReference>
<dbReference type="EMBL" id="FZPA01000013">
    <property type="protein sequence ID" value="SNT15121.1"/>
    <property type="molecule type" value="Genomic_DNA"/>
</dbReference>